<gene>
    <name evidence="2" type="ORF">QR680_002449</name>
</gene>
<name>A0AA39H2R4_9BILA</name>
<evidence type="ECO:0008006" key="4">
    <source>
        <dbReference type="Google" id="ProtNLM"/>
    </source>
</evidence>
<dbReference type="AlphaFoldDB" id="A0AA39H2R4"/>
<proteinExistence type="predicted"/>
<protein>
    <recommendedName>
        <fullName evidence="4">UPAR/Ly6 domain-containing protein</fullName>
    </recommendedName>
</protein>
<dbReference type="EMBL" id="JAUCMV010000005">
    <property type="protein sequence ID" value="KAK0398153.1"/>
    <property type="molecule type" value="Genomic_DNA"/>
</dbReference>
<evidence type="ECO:0000313" key="3">
    <source>
        <dbReference type="Proteomes" id="UP001175271"/>
    </source>
</evidence>
<organism evidence="2 3">
    <name type="scientific">Steinernema hermaphroditum</name>
    <dbReference type="NCBI Taxonomy" id="289476"/>
    <lineage>
        <taxon>Eukaryota</taxon>
        <taxon>Metazoa</taxon>
        <taxon>Ecdysozoa</taxon>
        <taxon>Nematoda</taxon>
        <taxon>Chromadorea</taxon>
        <taxon>Rhabditida</taxon>
        <taxon>Tylenchina</taxon>
        <taxon>Panagrolaimomorpha</taxon>
        <taxon>Strongyloidoidea</taxon>
        <taxon>Steinernematidae</taxon>
        <taxon>Steinernema</taxon>
    </lineage>
</organism>
<reference evidence="2" key="1">
    <citation type="submission" date="2023-06" db="EMBL/GenBank/DDBJ databases">
        <title>Genomic analysis of the entomopathogenic nematode Steinernema hermaphroditum.</title>
        <authorList>
            <person name="Schwarz E.M."/>
            <person name="Heppert J.K."/>
            <person name="Baniya A."/>
            <person name="Schwartz H.T."/>
            <person name="Tan C.-H."/>
            <person name="Antoshechkin I."/>
            <person name="Sternberg P.W."/>
            <person name="Goodrich-Blair H."/>
            <person name="Dillman A.R."/>
        </authorList>
    </citation>
    <scope>NUCLEOTIDE SEQUENCE</scope>
    <source>
        <strain evidence="2">PS9179</strain>
        <tissue evidence="2">Whole animal</tissue>
    </source>
</reference>
<dbReference type="Proteomes" id="UP001175271">
    <property type="component" value="Unassembled WGS sequence"/>
</dbReference>
<evidence type="ECO:0000256" key="1">
    <source>
        <dbReference type="SAM" id="SignalP"/>
    </source>
</evidence>
<comment type="caution">
    <text evidence="2">The sequence shown here is derived from an EMBL/GenBank/DDBJ whole genome shotgun (WGS) entry which is preliminary data.</text>
</comment>
<accession>A0AA39H2R4</accession>
<keyword evidence="3" id="KW-1185">Reference proteome</keyword>
<keyword evidence="1" id="KW-0732">Signal</keyword>
<feature type="chain" id="PRO_5041263471" description="UPAR/Ly6 domain-containing protein" evidence="1">
    <location>
        <begin position="21"/>
        <end position="125"/>
    </location>
</feature>
<sequence>MIAWKALCFVLATIVPLTTCRDCYVSVSRIGERIPSLDTTYCRSNYCVKFDDMVGTTTRTCDREGLCDRIGNRCQMVRNYHYHEEAYACCCSGDLCNSAPSASAKSVFYLLAVGVLVTTITNCFF</sequence>
<evidence type="ECO:0000313" key="2">
    <source>
        <dbReference type="EMBL" id="KAK0398153.1"/>
    </source>
</evidence>
<feature type="signal peptide" evidence="1">
    <location>
        <begin position="1"/>
        <end position="20"/>
    </location>
</feature>